<feature type="compositionally biased region" description="Polar residues" evidence="1">
    <location>
        <begin position="829"/>
        <end position="850"/>
    </location>
</feature>
<dbReference type="Proteomes" id="UP000027238">
    <property type="component" value="Unassembled WGS sequence"/>
</dbReference>
<dbReference type="OMA" id="RICAKHK"/>
<evidence type="ECO:0000313" key="3">
    <source>
        <dbReference type="Proteomes" id="UP000027238"/>
    </source>
</evidence>
<dbReference type="OrthoDB" id="4840568at2759"/>
<reference evidence="3" key="1">
    <citation type="journal article" date="2014" name="Genome Announc.">
        <title>Draft genome sequence of Colletotrichum sublineola, a destructive pathogen of cultivated sorghum.</title>
        <authorList>
            <person name="Baroncelli R."/>
            <person name="Sanz-Martin J.M."/>
            <person name="Rech G.E."/>
            <person name="Sukno S.A."/>
            <person name="Thon M.R."/>
        </authorList>
    </citation>
    <scope>NUCLEOTIDE SEQUENCE [LARGE SCALE GENOMIC DNA]</scope>
    <source>
        <strain evidence="3">TX430BB</strain>
    </source>
</reference>
<feature type="region of interest" description="Disordered" evidence="1">
    <location>
        <begin position="1"/>
        <end position="206"/>
    </location>
</feature>
<accession>A0A066XV45</accession>
<feature type="region of interest" description="Disordered" evidence="1">
    <location>
        <begin position="801"/>
        <end position="874"/>
    </location>
</feature>
<evidence type="ECO:0000256" key="1">
    <source>
        <dbReference type="SAM" id="MobiDB-lite"/>
    </source>
</evidence>
<proteinExistence type="predicted"/>
<keyword evidence="3" id="KW-1185">Reference proteome</keyword>
<feature type="compositionally biased region" description="Polar residues" evidence="1">
    <location>
        <begin position="64"/>
        <end position="84"/>
    </location>
</feature>
<evidence type="ECO:0000313" key="2">
    <source>
        <dbReference type="EMBL" id="KDN69830.1"/>
    </source>
</evidence>
<feature type="compositionally biased region" description="Polar residues" evidence="1">
    <location>
        <begin position="39"/>
        <end position="54"/>
    </location>
</feature>
<feature type="region of interest" description="Disordered" evidence="1">
    <location>
        <begin position="1096"/>
        <end position="1115"/>
    </location>
</feature>
<sequence length="1439" mass="161257">MPGNDGKANPSNREEVNKPGGNDRDSPTTCDATKHGASASGTEHANAFDNTVEPTSEPGWRQSRPPTTDETTTQEKYVCTNNRESIPLPRQVYQGENSDPELRSTLAGQMRDPRDWFPSAGAKSLRSALPDDTASSSHQTGTEIRGSQRLRHAGIPVEGDDAEIISPLDLGHGPEAGGSNPELHEKGPQPGKQDASSPGSTAIVLGEENKGLTKVSDLISHAVPGPGFDANPRPLPPIPQTSGAVIPEPQSDIAAARRGTRASPELSMGSVDNDATTVADNRNLLPSLMPRRSATPLSAPFPSNMREMDRHGGHESSRWNIPVVQSEEGASASMLGADVPAPLRIPGLGRVAKETQGTKGRKGIPSENPYPSQDEVQPTITIHTPIPTRPVQINVWESPPYAPEPLASNPTYPTTPPPRQKSQASSQETATPTQGRFRAYELEPPRHGRGFNHRLAPAPDPGTSARTHLFVPPQVLSSTEHARIVAAYNAAFDATSDATKTLLSKRHRYPGYTRDDAALLRKLEFEAVTGEGMDDDAYYALFDLETANDGMISALLEWMQGRTWIKVPFVNRIIHQVCRLMFTSAQEEARLRLRSQRDCDLFRYEFDAADENMAMERMQNSWQRIDSAIKAQHLFAKAHWTGFRTPDDVERNCEIDAARWTPLFRRFTTLMALRKDVEDTIRGRRGENLKEDLSELDQIYRELGNIDKETSDYMFTRNEKTKDQGLFHSDDQRVLNFARFLEEEVSTEEGVRQSMTTKFLKTAGRRMQSRGWHASMMYQDVKDLPKPSIPVSFSSQVFNSEMMGSAPQDPMPLPLDSPQEGGPGDIGPASSQPFYRSPTNSAAGPSSPSQVPAYPPADPYPTQAAQPAAALPPNFTNPWQEVHLKRPWGSCNRCRMLEQDIETKQKQNEECHRKDGLRLKRLKSLERTVKAMGDQDMKAAFKHIDGYQGMFRAELREALQFVLSMLTMEGQRAHDQLKILEGSLLLWQTDESMEKVMTELKPMAHSFKRLGKTVCDAVSQITSQIEKVDSKEDVRLKLLDENDRQRRSLESMKKGMEYLKMHATEAAETFQHRLQEENELLEKRIQQCESQLKDLKNEHEERETDAPQTADGNTQYLKDELERKEAELSDLEAQKKALEEQLVKTREKVEAVGKAEDEKDKRVKMLTEHVKDLEAKLQAKTEATKWFWGPRQHTGGPNFENQHDDRVSQLRSELTKELGKTELKPYQNFNSERRTLLPSLAQSVLFPRKTLAAKQAPDEDSNVFWRLGAFSRRRGEVVAALERGDLEEAFERLESLQAWNADMGPWKTEAQDAEVLRSINFLRSYANLEIGKTEGFGAASSNKLAVARDIFKQTTSSDDTDAQRSWDSLKKYLGYQLSDGEKPMCECEYKPRICAKHKKCGGARYYNFMEEDEDGDAQQADIELTQEASSSLQQHALTF</sequence>
<feature type="region of interest" description="Disordered" evidence="1">
    <location>
        <begin position="353"/>
        <end position="376"/>
    </location>
</feature>
<feature type="compositionally biased region" description="Basic and acidic residues" evidence="1">
    <location>
        <begin position="306"/>
        <end position="317"/>
    </location>
</feature>
<gene>
    <name evidence="2" type="ORF">CSUB01_11600</name>
</gene>
<name>A0A066XV45_COLSU</name>
<comment type="caution">
    <text evidence="2">The sequence shown here is derived from an EMBL/GenBank/DDBJ whole genome shotgun (WGS) entry which is preliminary data.</text>
</comment>
<feature type="compositionally biased region" description="Basic and acidic residues" evidence="1">
    <location>
        <begin position="12"/>
        <end position="26"/>
    </location>
</feature>
<feature type="region of interest" description="Disordered" evidence="1">
    <location>
        <begin position="396"/>
        <end position="436"/>
    </location>
</feature>
<dbReference type="EMBL" id="JMSE01000448">
    <property type="protein sequence ID" value="KDN69830.1"/>
    <property type="molecule type" value="Genomic_DNA"/>
</dbReference>
<dbReference type="eggNOG" id="ENOG502T9BE">
    <property type="taxonomic scope" value="Eukaryota"/>
</dbReference>
<feature type="region of interest" description="Disordered" evidence="1">
    <location>
        <begin position="223"/>
        <end position="319"/>
    </location>
</feature>
<feature type="compositionally biased region" description="Polar residues" evidence="1">
    <location>
        <begin position="1106"/>
        <end position="1115"/>
    </location>
</feature>
<organism evidence="2 3">
    <name type="scientific">Colletotrichum sublineola</name>
    <name type="common">Sorghum anthracnose fungus</name>
    <dbReference type="NCBI Taxonomy" id="1173701"/>
    <lineage>
        <taxon>Eukaryota</taxon>
        <taxon>Fungi</taxon>
        <taxon>Dikarya</taxon>
        <taxon>Ascomycota</taxon>
        <taxon>Pezizomycotina</taxon>
        <taxon>Sordariomycetes</taxon>
        <taxon>Hypocreomycetidae</taxon>
        <taxon>Glomerellales</taxon>
        <taxon>Glomerellaceae</taxon>
        <taxon>Colletotrichum</taxon>
        <taxon>Colletotrichum graminicola species complex</taxon>
    </lineage>
</organism>
<feature type="compositionally biased region" description="Polar residues" evidence="1">
    <location>
        <begin position="133"/>
        <end position="142"/>
    </location>
</feature>
<feature type="compositionally biased region" description="Low complexity" evidence="1">
    <location>
        <begin position="860"/>
        <end position="873"/>
    </location>
</feature>
<dbReference type="HOGENOM" id="CLU_251949_0_0_1"/>
<feature type="compositionally biased region" description="Basic and acidic residues" evidence="1">
    <location>
        <begin position="1096"/>
        <end position="1105"/>
    </location>
</feature>
<protein>
    <submittedName>
        <fullName evidence="2">Uncharacterized protein</fullName>
    </submittedName>
</protein>
<feature type="compositionally biased region" description="Polar residues" evidence="1">
    <location>
        <begin position="420"/>
        <end position="434"/>
    </location>
</feature>